<dbReference type="GO" id="GO:0005509">
    <property type="term" value="F:calcium ion binding"/>
    <property type="evidence" value="ECO:0007669"/>
    <property type="project" value="InterPro"/>
</dbReference>
<dbReference type="PROSITE" id="PS00018">
    <property type="entry name" value="EF_HAND_1"/>
    <property type="match status" value="2"/>
</dbReference>
<name>L8JN17_9BACT</name>
<organism evidence="3 4">
    <name type="scientific">Fulvivirga imtechensis AK7</name>
    <dbReference type="NCBI Taxonomy" id="1237149"/>
    <lineage>
        <taxon>Bacteria</taxon>
        <taxon>Pseudomonadati</taxon>
        <taxon>Bacteroidota</taxon>
        <taxon>Cytophagia</taxon>
        <taxon>Cytophagales</taxon>
        <taxon>Fulvivirgaceae</taxon>
        <taxon>Fulvivirga</taxon>
    </lineage>
</organism>
<dbReference type="Proteomes" id="UP000011135">
    <property type="component" value="Unassembled WGS sequence"/>
</dbReference>
<dbReference type="SUPFAM" id="SSF47473">
    <property type="entry name" value="EF-hand"/>
    <property type="match status" value="1"/>
</dbReference>
<evidence type="ECO:0000313" key="3">
    <source>
        <dbReference type="EMBL" id="ELR70321.1"/>
    </source>
</evidence>
<sequence length="140" mass="16577">MKTSIKIILTLCLSLFLASAGFAQIKTDVNDNNFSTWDANADRRIDNNEFNNSFRDNNPYMDWDANNDSRLDENEWNNNFTSYYQDRDVDDGLFDDWDMNGDGYLDENEYRDGTFKLWDGNNDSYVDENEYGEWYNDDID</sequence>
<reference evidence="3 4" key="1">
    <citation type="submission" date="2012-12" db="EMBL/GenBank/DDBJ databases">
        <title>Genome assembly of Fulvivirga imtechensis AK7.</title>
        <authorList>
            <person name="Nupur N."/>
            <person name="Khatri I."/>
            <person name="Kumar R."/>
            <person name="Subramanian S."/>
            <person name="Pinnaka A."/>
        </authorList>
    </citation>
    <scope>NUCLEOTIDE SEQUENCE [LARGE SCALE GENOMIC DNA]</scope>
    <source>
        <strain evidence="3 4">AK7</strain>
    </source>
</reference>
<keyword evidence="1" id="KW-0732">Signal</keyword>
<accession>L8JN17</accession>
<feature type="chain" id="PRO_5003993331" description="EF-hand domain-containing protein" evidence="1">
    <location>
        <begin position="24"/>
        <end position="140"/>
    </location>
</feature>
<dbReference type="RefSeq" id="WP_009581417.1">
    <property type="nucleotide sequence ID" value="NZ_AMZN01000055.1"/>
</dbReference>
<gene>
    <name evidence="3" type="ORF">C900_04006</name>
</gene>
<dbReference type="OrthoDB" id="853638at2"/>
<dbReference type="InterPro" id="IPR018247">
    <property type="entry name" value="EF_Hand_1_Ca_BS"/>
</dbReference>
<dbReference type="EMBL" id="AMZN01000055">
    <property type="protein sequence ID" value="ELR70321.1"/>
    <property type="molecule type" value="Genomic_DNA"/>
</dbReference>
<evidence type="ECO:0000259" key="2">
    <source>
        <dbReference type="PROSITE" id="PS50222"/>
    </source>
</evidence>
<keyword evidence="4" id="KW-1185">Reference proteome</keyword>
<dbReference type="PROSITE" id="PS50222">
    <property type="entry name" value="EF_HAND_2"/>
    <property type="match status" value="1"/>
</dbReference>
<protein>
    <recommendedName>
        <fullName evidence="2">EF-hand domain-containing protein</fullName>
    </recommendedName>
</protein>
<feature type="domain" description="EF-hand" evidence="2">
    <location>
        <begin position="85"/>
        <end position="120"/>
    </location>
</feature>
<proteinExistence type="predicted"/>
<dbReference type="InterPro" id="IPR002048">
    <property type="entry name" value="EF_hand_dom"/>
</dbReference>
<feature type="signal peptide" evidence="1">
    <location>
        <begin position="1"/>
        <end position="23"/>
    </location>
</feature>
<dbReference type="Gene3D" id="1.10.238.10">
    <property type="entry name" value="EF-hand"/>
    <property type="match status" value="1"/>
</dbReference>
<comment type="caution">
    <text evidence="3">The sequence shown here is derived from an EMBL/GenBank/DDBJ whole genome shotgun (WGS) entry which is preliminary data.</text>
</comment>
<evidence type="ECO:0000256" key="1">
    <source>
        <dbReference type="SAM" id="SignalP"/>
    </source>
</evidence>
<evidence type="ECO:0000313" key="4">
    <source>
        <dbReference type="Proteomes" id="UP000011135"/>
    </source>
</evidence>
<dbReference type="InterPro" id="IPR011992">
    <property type="entry name" value="EF-hand-dom_pair"/>
</dbReference>
<dbReference type="AlphaFoldDB" id="L8JN17"/>